<dbReference type="Gene3D" id="3.40.50.1000">
    <property type="entry name" value="HAD superfamily/HAD-like"/>
    <property type="match status" value="1"/>
</dbReference>
<organism evidence="1 2">
    <name type="scientific">Leucobacter insecticola</name>
    <dbReference type="NCBI Taxonomy" id="2714934"/>
    <lineage>
        <taxon>Bacteria</taxon>
        <taxon>Bacillati</taxon>
        <taxon>Actinomycetota</taxon>
        <taxon>Actinomycetes</taxon>
        <taxon>Micrococcales</taxon>
        <taxon>Microbacteriaceae</taxon>
        <taxon>Leucobacter</taxon>
    </lineage>
</organism>
<dbReference type="InterPro" id="IPR023198">
    <property type="entry name" value="PGP-like_dom2"/>
</dbReference>
<dbReference type="PANTHER" id="PTHR18901">
    <property type="entry name" value="2-DEOXYGLUCOSE-6-PHOSPHATE PHOSPHATASE 2"/>
    <property type="match status" value="1"/>
</dbReference>
<dbReference type="Proteomes" id="UP000501387">
    <property type="component" value="Chromosome"/>
</dbReference>
<dbReference type="Gene3D" id="1.10.150.240">
    <property type="entry name" value="Putative phosphatase, domain 2"/>
    <property type="match status" value="1"/>
</dbReference>
<dbReference type="InterPro" id="IPR041492">
    <property type="entry name" value="HAD_2"/>
</dbReference>
<evidence type="ECO:0000313" key="2">
    <source>
        <dbReference type="Proteomes" id="UP000501387"/>
    </source>
</evidence>
<sequence length="220" mass="23503">MDGTVIDSEPHWLAAELRMLSRYGIELKAETRDRLVGSGLTAAAKLFQDLGVPLEIDEIIAEWADAVIAELRGGATEWRPGALELLTSLAEAGIPSALVTMATRRIADAVVAMLPPGTFVGIVAGDEVAREKPDPDPYLRGAAMLGVQIEDCLAIEDSPNGLRSAHASGAIAIGVPHLVSLDNAPHHELWPSLAAIDAKELSARFGRLRMSNNDSREEEK</sequence>
<proteinExistence type="predicted"/>
<gene>
    <name evidence="1" type="ORF">G7067_08580</name>
</gene>
<dbReference type="KEGG" id="lins:G7067_08580"/>
<dbReference type="CDD" id="cd07505">
    <property type="entry name" value="HAD_BPGM-like"/>
    <property type="match status" value="1"/>
</dbReference>
<dbReference type="EMBL" id="CP049934">
    <property type="protein sequence ID" value="QIM17401.1"/>
    <property type="molecule type" value="Genomic_DNA"/>
</dbReference>
<dbReference type="NCBIfam" id="TIGR01509">
    <property type="entry name" value="HAD-SF-IA-v3"/>
    <property type="match status" value="1"/>
</dbReference>
<dbReference type="Pfam" id="PF13419">
    <property type="entry name" value="HAD_2"/>
    <property type="match status" value="1"/>
</dbReference>
<evidence type="ECO:0000313" key="1">
    <source>
        <dbReference type="EMBL" id="QIM17401.1"/>
    </source>
</evidence>
<protein>
    <submittedName>
        <fullName evidence="1">HAD family phosphatase</fullName>
    </submittedName>
</protein>
<dbReference type="PANTHER" id="PTHR18901:SF38">
    <property type="entry name" value="PSEUDOURIDINE-5'-PHOSPHATASE"/>
    <property type="match status" value="1"/>
</dbReference>
<dbReference type="SUPFAM" id="SSF56784">
    <property type="entry name" value="HAD-like"/>
    <property type="match status" value="1"/>
</dbReference>
<dbReference type="InterPro" id="IPR036412">
    <property type="entry name" value="HAD-like_sf"/>
</dbReference>
<keyword evidence="2" id="KW-1185">Reference proteome</keyword>
<accession>A0A6G8FM25</accession>
<reference evidence="1 2" key="1">
    <citation type="submission" date="2020-03" db="EMBL/GenBank/DDBJ databases">
        <title>Leucobacter sp. nov., isolated from beetles.</title>
        <authorList>
            <person name="Hyun D.-W."/>
            <person name="Bae J.-W."/>
        </authorList>
    </citation>
    <scope>NUCLEOTIDE SEQUENCE [LARGE SCALE GENOMIC DNA]</scope>
    <source>
        <strain evidence="1 2">HDW9B</strain>
    </source>
</reference>
<name>A0A6G8FM25_9MICO</name>
<dbReference type="InterPro" id="IPR006439">
    <property type="entry name" value="HAD-SF_hydro_IA"/>
</dbReference>
<dbReference type="AlphaFoldDB" id="A0A6G8FM25"/>
<dbReference type="InterPro" id="IPR023214">
    <property type="entry name" value="HAD_sf"/>
</dbReference>